<evidence type="ECO:0000259" key="15">
    <source>
        <dbReference type="PROSITE" id="PS50885"/>
    </source>
</evidence>
<keyword evidence="8 16" id="KW-0418">Kinase</keyword>
<dbReference type="GO" id="GO:0030295">
    <property type="term" value="F:protein kinase activator activity"/>
    <property type="evidence" value="ECO:0007669"/>
    <property type="project" value="TreeGrafter"/>
</dbReference>
<dbReference type="EMBL" id="CP002085">
    <property type="protein sequence ID" value="ADK84435.1"/>
    <property type="molecule type" value="Genomic_DNA"/>
</dbReference>
<dbReference type="InterPro" id="IPR003660">
    <property type="entry name" value="HAMP_dom"/>
</dbReference>
<dbReference type="Proteomes" id="UP000009047">
    <property type="component" value="Chromosome"/>
</dbReference>
<evidence type="ECO:0000256" key="10">
    <source>
        <dbReference type="ARBA" id="ARBA00022989"/>
    </source>
</evidence>
<dbReference type="OrthoDB" id="9813151at2"/>
<feature type="domain" description="Histidine kinase" evidence="14">
    <location>
        <begin position="375"/>
        <end position="591"/>
    </location>
</feature>
<evidence type="ECO:0000256" key="2">
    <source>
        <dbReference type="ARBA" id="ARBA00004141"/>
    </source>
</evidence>
<dbReference type="SUPFAM" id="SSF55874">
    <property type="entry name" value="ATPase domain of HSP90 chaperone/DNA topoisomerase II/histidine kinase"/>
    <property type="match status" value="1"/>
</dbReference>
<keyword evidence="4" id="KW-0597">Phosphoprotein</keyword>
<keyword evidence="10 13" id="KW-1133">Transmembrane helix</keyword>
<evidence type="ECO:0000256" key="1">
    <source>
        <dbReference type="ARBA" id="ARBA00000085"/>
    </source>
</evidence>
<dbReference type="NCBIfam" id="TIGR00229">
    <property type="entry name" value="sensory_box"/>
    <property type="match status" value="1"/>
</dbReference>
<accession>E1QIL2</accession>
<evidence type="ECO:0000313" key="16">
    <source>
        <dbReference type="EMBL" id="ADK84435.1"/>
    </source>
</evidence>
<dbReference type="CDD" id="cd00082">
    <property type="entry name" value="HisKA"/>
    <property type="match status" value="1"/>
</dbReference>
<dbReference type="SMART" id="SM00304">
    <property type="entry name" value="HAMP"/>
    <property type="match status" value="1"/>
</dbReference>
<keyword evidence="12 13" id="KW-0472">Membrane</keyword>
<dbReference type="eggNOG" id="COG5002">
    <property type="taxonomic scope" value="Bacteria"/>
</dbReference>
<dbReference type="SUPFAM" id="SSF55785">
    <property type="entry name" value="PYP-like sensor domain (PAS domain)"/>
    <property type="match status" value="1"/>
</dbReference>
<evidence type="ECO:0000313" key="17">
    <source>
        <dbReference type="Proteomes" id="UP000009047"/>
    </source>
</evidence>
<dbReference type="GO" id="GO:0000155">
    <property type="term" value="F:phosphorelay sensor kinase activity"/>
    <property type="evidence" value="ECO:0007669"/>
    <property type="project" value="InterPro"/>
</dbReference>
<evidence type="ECO:0000259" key="14">
    <source>
        <dbReference type="PROSITE" id="PS50109"/>
    </source>
</evidence>
<feature type="transmembrane region" description="Helical" evidence="13">
    <location>
        <begin position="175"/>
        <end position="195"/>
    </location>
</feature>
<evidence type="ECO:0000256" key="3">
    <source>
        <dbReference type="ARBA" id="ARBA00012438"/>
    </source>
</evidence>
<gene>
    <name evidence="16" type="ordered locus">Deba_1067</name>
</gene>
<dbReference type="STRING" id="644282.Deba_1067"/>
<evidence type="ECO:0000256" key="13">
    <source>
        <dbReference type="SAM" id="Phobius"/>
    </source>
</evidence>
<dbReference type="InterPro" id="IPR036097">
    <property type="entry name" value="HisK_dim/P_sf"/>
</dbReference>
<dbReference type="HOGENOM" id="CLU_000445_89_2_7"/>
<dbReference type="GO" id="GO:0005524">
    <property type="term" value="F:ATP binding"/>
    <property type="evidence" value="ECO:0007669"/>
    <property type="project" value="UniProtKB-KW"/>
</dbReference>
<dbReference type="InterPro" id="IPR003661">
    <property type="entry name" value="HisK_dim/P_dom"/>
</dbReference>
<dbReference type="AlphaFoldDB" id="E1QIL2"/>
<dbReference type="CDD" id="cd00075">
    <property type="entry name" value="HATPase"/>
    <property type="match status" value="1"/>
</dbReference>
<dbReference type="PROSITE" id="PS50885">
    <property type="entry name" value="HAMP"/>
    <property type="match status" value="1"/>
</dbReference>
<dbReference type="SUPFAM" id="SSF158472">
    <property type="entry name" value="HAMP domain-like"/>
    <property type="match status" value="1"/>
</dbReference>
<dbReference type="KEGG" id="dbr:Deba_1067"/>
<dbReference type="InterPro" id="IPR013656">
    <property type="entry name" value="PAS_4"/>
</dbReference>
<dbReference type="PANTHER" id="PTHR42878">
    <property type="entry name" value="TWO-COMPONENT HISTIDINE KINASE"/>
    <property type="match status" value="1"/>
</dbReference>
<dbReference type="Pfam" id="PF02518">
    <property type="entry name" value="HATPase_c"/>
    <property type="match status" value="1"/>
</dbReference>
<dbReference type="GO" id="GO:0016020">
    <property type="term" value="C:membrane"/>
    <property type="evidence" value="ECO:0007669"/>
    <property type="project" value="UniProtKB-SubCell"/>
</dbReference>
<dbReference type="Pfam" id="PF00672">
    <property type="entry name" value="HAMP"/>
    <property type="match status" value="1"/>
</dbReference>
<comment type="catalytic activity">
    <reaction evidence="1">
        <text>ATP + protein L-histidine = ADP + protein N-phospho-L-histidine.</text>
        <dbReference type="EC" id="2.7.13.3"/>
    </reaction>
</comment>
<dbReference type="FunFam" id="1.10.287.130:FF:000001">
    <property type="entry name" value="Two-component sensor histidine kinase"/>
    <property type="match status" value="1"/>
</dbReference>
<dbReference type="EC" id="2.7.13.3" evidence="3"/>
<keyword evidence="5" id="KW-0808">Transferase</keyword>
<dbReference type="FunFam" id="3.30.565.10:FF:000006">
    <property type="entry name" value="Sensor histidine kinase WalK"/>
    <property type="match status" value="1"/>
</dbReference>
<dbReference type="CDD" id="cd00130">
    <property type="entry name" value="PAS"/>
    <property type="match status" value="1"/>
</dbReference>
<comment type="subcellular location">
    <subcellularLocation>
        <location evidence="2">Membrane</location>
        <topology evidence="2">Multi-pass membrane protein</topology>
    </subcellularLocation>
</comment>
<dbReference type="InterPro" id="IPR050351">
    <property type="entry name" value="BphY/WalK/GraS-like"/>
</dbReference>
<dbReference type="Gene3D" id="3.30.565.10">
    <property type="entry name" value="Histidine kinase-like ATPase, C-terminal domain"/>
    <property type="match status" value="1"/>
</dbReference>
<proteinExistence type="predicted"/>
<dbReference type="InterPro" id="IPR003594">
    <property type="entry name" value="HATPase_dom"/>
</dbReference>
<dbReference type="Gene3D" id="1.10.287.130">
    <property type="match status" value="1"/>
</dbReference>
<organism evidence="16 17">
    <name type="scientific">Desulfarculus baarsii (strain ATCC 33931 / DSM 2075 / LMG 7858 / VKM B-1802 / 2st14)</name>
    <dbReference type="NCBI Taxonomy" id="644282"/>
    <lineage>
        <taxon>Bacteria</taxon>
        <taxon>Pseudomonadati</taxon>
        <taxon>Thermodesulfobacteriota</taxon>
        <taxon>Desulfarculia</taxon>
        <taxon>Desulfarculales</taxon>
        <taxon>Desulfarculaceae</taxon>
        <taxon>Desulfarculus</taxon>
    </lineage>
</organism>
<dbReference type="RefSeq" id="WP_013257889.1">
    <property type="nucleotide sequence ID" value="NC_014365.1"/>
</dbReference>
<name>E1QIL2_DESB2</name>
<evidence type="ECO:0000256" key="9">
    <source>
        <dbReference type="ARBA" id="ARBA00022840"/>
    </source>
</evidence>
<dbReference type="InterPro" id="IPR036890">
    <property type="entry name" value="HATPase_C_sf"/>
</dbReference>
<dbReference type="Pfam" id="PF00512">
    <property type="entry name" value="HisKA"/>
    <property type="match status" value="1"/>
</dbReference>
<keyword evidence="11" id="KW-0902">Two-component regulatory system</keyword>
<dbReference type="SMART" id="SM00091">
    <property type="entry name" value="PAS"/>
    <property type="match status" value="1"/>
</dbReference>
<dbReference type="PRINTS" id="PR00344">
    <property type="entry name" value="BCTRLSENSOR"/>
</dbReference>
<dbReference type="GO" id="GO:0000156">
    <property type="term" value="F:phosphorelay response regulator activity"/>
    <property type="evidence" value="ECO:0007669"/>
    <property type="project" value="TreeGrafter"/>
</dbReference>
<evidence type="ECO:0000256" key="12">
    <source>
        <dbReference type="ARBA" id="ARBA00023136"/>
    </source>
</evidence>
<evidence type="ECO:0000256" key="5">
    <source>
        <dbReference type="ARBA" id="ARBA00022679"/>
    </source>
</evidence>
<dbReference type="SMART" id="SM00387">
    <property type="entry name" value="HATPase_c"/>
    <property type="match status" value="1"/>
</dbReference>
<keyword evidence="17" id="KW-1185">Reference proteome</keyword>
<dbReference type="InterPro" id="IPR035965">
    <property type="entry name" value="PAS-like_dom_sf"/>
</dbReference>
<evidence type="ECO:0000256" key="7">
    <source>
        <dbReference type="ARBA" id="ARBA00022741"/>
    </source>
</evidence>
<dbReference type="SUPFAM" id="SSF47384">
    <property type="entry name" value="Homodimeric domain of signal transducing histidine kinase"/>
    <property type="match status" value="1"/>
</dbReference>
<keyword evidence="7" id="KW-0547">Nucleotide-binding</keyword>
<evidence type="ECO:0000256" key="8">
    <source>
        <dbReference type="ARBA" id="ARBA00022777"/>
    </source>
</evidence>
<dbReference type="SMART" id="SM00388">
    <property type="entry name" value="HisKA"/>
    <property type="match status" value="1"/>
</dbReference>
<dbReference type="Pfam" id="PF08448">
    <property type="entry name" value="PAS_4"/>
    <property type="match status" value="1"/>
</dbReference>
<keyword evidence="6 13" id="KW-0812">Transmembrane</keyword>
<sequence>MAIRMTFQNRLLLGCLVVVVCTLIFVTVVLQRSLRGEMMRQVEDEMKQRLVLLSEIVLDRYNPDDGLLGGDRLADALGGKLGARVTLISPAGLVLGDSDVPLAGLAKLDNHGMRPEVVEALEGGSGVSVRYSSTLDTDLMYAAKRLGDGTRPLMVVRLALSLSSVKKTLSQLQRLIMGAVLLGALLSLGMAYMVARGFSRPLKKMTTVATAIAAGDLQRRFRQYPGHEIGDLGRAFDRMADNMQARIDDITAARDRLEAMLRGMVEGVMVVDRDGRVMIANRALMTLLDLPSMPIGMQLSEFVRNPEVLDAIRQVRRGEGHVSTEFRTLSRAPRFLEAQVVRLPDSAPQAGAVAVFHDLTERKRLEEVRRDFVANVSHELRTPLTAIRGSSETLLGGALENQHYAKHFVEMIARNASRLERLTQDLLDLAAMESGREELVKEAIDGASLADSVLATVGELAEERGVELERELPKESLRIMASRRHLEQAVLNLLDNAIKYTESGGKVTLALTEAEGQTRISVKDSGAGIAPEHLGRIFERFYRADKDRSRQMGGTGLGLAIVKHIAQKHGGRVEVESTPGQGSTFTLVLPA</sequence>
<dbReference type="InterPro" id="IPR005467">
    <property type="entry name" value="His_kinase_dom"/>
</dbReference>
<dbReference type="PANTHER" id="PTHR42878:SF7">
    <property type="entry name" value="SENSOR HISTIDINE KINASE GLRK"/>
    <property type="match status" value="1"/>
</dbReference>
<dbReference type="Gene3D" id="6.10.340.10">
    <property type="match status" value="1"/>
</dbReference>
<dbReference type="CDD" id="cd06225">
    <property type="entry name" value="HAMP"/>
    <property type="match status" value="1"/>
</dbReference>
<dbReference type="PROSITE" id="PS50109">
    <property type="entry name" value="HIS_KIN"/>
    <property type="match status" value="1"/>
</dbReference>
<dbReference type="InterPro" id="IPR004358">
    <property type="entry name" value="Sig_transdc_His_kin-like_C"/>
</dbReference>
<keyword evidence="9" id="KW-0067">ATP-binding</keyword>
<protein>
    <recommendedName>
        <fullName evidence="3">histidine kinase</fullName>
        <ecNumber evidence="3">2.7.13.3</ecNumber>
    </recommendedName>
</protein>
<evidence type="ECO:0000256" key="4">
    <source>
        <dbReference type="ARBA" id="ARBA00022553"/>
    </source>
</evidence>
<dbReference type="InterPro" id="IPR000014">
    <property type="entry name" value="PAS"/>
</dbReference>
<feature type="domain" description="HAMP" evidence="15">
    <location>
        <begin position="196"/>
        <end position="248"/>
    </location>
</feature>
<reference evidence="16 17" key="1">
    <citation type="journal article" date="2010" name="Stand. Genomic Sci.">
        <title>Complete genome sequence of Desulfarculus baarsii type strain (2st14).</title>
        <authorList>
            <person name="Sun H."/>
            <person name="Spring S."/>
            <person name="Lapidus A."/>
            <person name="Davenport K."/>
            <person name="Del Rio T.G."/>
            <person name="Tice H."/>
            <person name="Nolan M."/>
            <person name="Copeland A."/>
            <person name="Cheng J.F."/>
            <person name="Lucas S."/>
            <person name="Tapia R."/>
            <person name="Goodwin L."/>
            <person name="Pitluck S."/>
            <person name="Ivanova N."/>
            <person name="Pagani I."/>
            <person name="Mavromatis K."/>
            <person name="Ovchinnikova G."/>
            <person name="Pati A."/>
            <person name="Chen A."/>
            <person name="Palaniappan K."/>
            <person name="Hauser L."/>
            <person name="Chang Y.J."/>
            <person name="Jeffries C.D."/>
            <person name="Detter J.C."/>
            <person name="Han C."/>
            <person name="Rohde M."/>
            <person name="Brambilla E."/>
            <person name="Goker M."/>
            <person name="Woyke T."/>
            <person name="Bristow J."/>
            <person name="Eisen J.A."/>
            <person name="Markowitz V."/>
            <person name="Hugenholtz P."/>
            <person name="Kyrpides N.C."/>
            <person name="Klenk H.P."/>
            <person name="Land M."/>
        </authorList>
    </citation>
    <scope>NUCLEOTIDE SEQUENCE [LARGE SCALE GENOMIC DNA]</scope>
    <source>
        <strain evidence="17">ATCC 33931 / DSM 2075 / LMG 7858 / VKM B-1802 / 2st14</strain>
    </source>
</reference>
<evidence type="ECO:0000256" key="6">
    <source>
        <dbReference type="ARBA" id="ARBA00022692"/>
    </source>
</evidence>
<dbReference type="GO" id="GO:0007234">
    <property type="term" value="P:osmosensory signaling via phosphorelay pathway"/>
    <property type="evidence" value="ECO:0007669"/>
    <property type="project" value="TreeGrafter"/>
</dbReference>
<dbReference type="Gene3D" id="3.30.450.20">
    <property type="entry name" value="PAS domain"/>
    <property type="match status" value="1"/>
</dbReference>
<evidence type="ECO:0000256" key="11">
    <source>
        <dbReference type="ARBA" id="ARBA00023012"/>
    </source>
</evidence>